<dbReference type="Proteomes" id="UP000830925">
    <property type="component" value="Chromosome"/>
</dbReference>
<accession>A0AAE9HB03</accession>
<evidence type="ECO:0000313" key="3">
    <source>
        <dbReference type="Proteomes" id="UP000830925"/>
    </source>
</evidence>
<keyword evidence="1" id="KW-0732">Signal</keyword>
<evidence type="ECO:0000313" key="2">
    <source>
        <dbReference type="EMBL" id="UPL22108.1"/>
    </source>
</evidence>
<reference evidence="2" key="1">
    <citation type="submission" date="2022-04" db="EMBL/GenBank/DDBJ databases">
        <title>Genomic mining of Alcaligenes faecalis D334 producing ectoin and derivatives.</title>
        <authorList>
            <person name="Doan V.T."/>
            <person name="Quach N.T."/>
            <person name="Vu T.-H.-N."/>
            <person name="Phi Q.-T."/>
        </authorList>
    </citation>
    <scope>NUCLEOTIDE SEQUENCE</scope>
    <source>
        <strain evidence="2">D334</strain>
    </source>
</reference>
<feature type="signal peptide" evidence="1">
    <location>
        <begin position="1"/>
        <end position="24"/>
    </location>
</feature>
<evidence type="ECO:0000256" key="1">
    <source>
        <dbReference type="SAM" id="SignalP"/>
    </source>
</evidence>
<proteinExistence type="predicted"/>
<dbReference type="RefSeq" id="WP_247966429.1">
    <property type="nucleotide sequence ID" value="NZ_CP095873.1"/>
</dbReference>
<name>A0AAE9HB03_ALCFA</name>
<sequence>MTPYRLPPLLLALFLGVSPAPGEATNLDTQNAPHQSRETNQAPAANLPAGTFVGDDIKLTLKPQGSYVLSGDAVGTPIHGAWSVDRQGKHAILQLVPGRTGDTWSFGIRSANTLQLIDPENTAALDRPLDIYEDAGVLTRSKE</sequence>
<organism evidence="2 3">
    <name type="scientific">Alcaligenes faecalis</name>
    <dbReference type="NCBI Taxonomy" id="511"/>
    <lineage>
        <taxon>Bacteria</taxon>
        <taxon>Pseudomonadati</taxon>
        <taxon>Pseudomonadota</taxon>
        <taxon>Betaproteobacteria</taxon>
        <taxon>Burkholderiales</taxon>
        <taxon>Alcaligenaceae</taxon>
        <taxon>Alcaligenes</taxon>
    </lineage>
</organism>
<feature type="chain" id="PRO_5042106850" evidence="1">
    <location>
        <begin position="25"/>
        <end position="143"/>
    </location>
</feature>
<protein>
    <submittedName>
        <fullName evidence="2">Uncharacterized protein</fullName>
    </submittedName>
</protein>
<gene>
    <name evidence="2" type="ORF">MXF72_03225</name>
</gene>
<dbReference type="EMBL" id="CP095873">
    <property type="protein sequence ID" value="UPL22108.1"/>
    <property type="molecule type" value="Genomic_DNA"/>
</dbReference>
<dbReference type="AlphaFoldDB" id="A0AAE9HB03"/>